<protein>
    <submittedName>
        <fullName evidence="1">Uncharacterized protein</fullName>
    </submittedName>
</protein>
<dbReference type="Proteomes" id="UP001159427">
    <property type="component" value="Unassembled WGS sequence"/>
</dbReference>
<evidence type="ECO:0000313" key="1">
    <source>
        <dbReference type="EMBL" id="CAH3188687.1"/>
    </source>
</evidence>
<gene>
    <name evidence="1" type="ORF">PEVE_00018735</name>
</gene>
<sequence length="99" mass="11089">MSLRQGGPGLHSLSPSLFDYFVAGPSLSRPIPLDVGDHDMRKKFEKISEAVNKNQFDRAVREESEFIIECGISKINREFSEKSELEVLLCKSLVKAFSG</sequence>
<reference evidence="1 2" key="1">
    <citation type="submission" date="2022-05" db="EMBL/GenBank/DDBJ databases">
        <authorList>
            <consortium name="Genoscope - CEA"/>
            <person name="William W."/>
        </authorList>
    </citation>
    <scope>NUCLEOTIDE SEQUENCE [LARGE SCALE GENOMIC DNA]</scope>
</reference>
<name>A0ABN8SAD8_9CNID</name>
<comment type="caution">
    <text evidence="1">The sequence shown here is derived from an EMBL/GenBank/DDBJ whole genome shotgun (WGS) entry which is preliminary data.</text>
</comment>
<proteinExistence type="predicted"/>
<dbReference type="EMBL" id="CALNXI010002534">
    <property type="protein sequence ID" value="CAH3188687.1"/>
    <property type="molecule type" value="Genomic_DNA"/>
</dbReference>
<evidence type="ECO:0000313" key="2">
    <source>
        <dbReference type="Proteomes" id="UP001159427"/>
    </source>
</evidence>
<keyword evidence="2" id="KW-1185">Reference proteome</keyword>
<accession>A0ABN8SAD8</accession>
<organism evidence="1 2">
    <name type="scientific">Porites evermanni</name>
    <dbReference type="NCBI Taxonomy" id="104178"/>
    <lineage>
        <taxon>Eukaryota</taxon>
        <taxon>Metazoa</taxon>
        <taxon>Cnidaria</taxon>
        <taxon>Anthozoa</taxon>
        <taxon>Hexacorallia</taxon>
        <taxon>Scleractinia</taxon>
        <taxon>Fungiina</taxon>
        <taxon>Poritidae</taxon>
        <taxon>Porites</taxon>
    </lineage>
</organism>